<gene>
    <name evidence="4" type="ORF">BT96DRAFT_1019367</name>
</gene>
<dbReference type="InterPro" id="IPR007129">
    <property type="entry name" value="Ubiqinol_cyt_c_chaperone_CPB3"/>
</dbReference>
<comment type="similarity">
    <text evidence="1">Belongs to the CBP3 family.</text>
</comment>
<dbReference type="PANTHER" id="PTHR12184">
    <property type="entry name" value="UBIQUINOL-CYTOCHROME C REDUCTASE COMPLEX ASSEMBLY FACTOR 1 FAMILY MEMBER"/>
    <property type="match status" value="1"/>
</dbReference>
<dbReference type="GO" id="GO:0034551">
    <property type="term" value="P:mitochondrial respiratory chain complex III assembly"/>
    <property type="evidence" value="ECO:0007669"/>
    <property type="project" value="TreeGrafter"/>
</dbReference>
<dbReference type="AlphaFoldDB" id="A0A6A4HLB2"/>
<organism evidence="4 5">
    <name type="scientific">Gymnopus androsaceus JB14</name>
    <dbReference type="NCBI Taxonomy" id="1447944"/>
    <lineage>
        <taxon>Eukaryota</taxon>
        <taxon>Fungi</taxon>
        <taxon>Dikarya</taxon>
        <taxon>Basidiomycota</taxon>
        <taxon>Agaricomycotina</taxon>
        <taxon>Agaricomycetes</taxon>
        <taxon>Agaricomycetidae</taxon>
        <taxon>Agaricales</taxon>
        <taxon>Marasmiineae</taxon>
        <taxon>Omphalotaceae</taxon>
        <taxon>Gymnopus</taxon>
    </lineage>
</organism>
<dbReference type="PANTHER" id="PTHR12184:SF1">
    <property type="entry name" value="UBIQUINOL-CYTOCHROME-C REDUCTASE COMPLEX ASSEMBLY FACTOR 1"/>
    <property type="match status" value="1"/>
</dbReference>
<dbReference type="EMBL" id="ML769466">
    <property type="protein sequence ID" value="KAE9399702.1"/>
    <property type="molecule type" value="Genomic_DNA"/>
</dbReference>
<evidence type="ECO:0000313" key="5">
    <source>
        <dbReference type="Proteomes" id="UP000799118"/>
    </source>
</evidence>
<accession>A0A6A4HLB2</accession>
<feature type="domain" description="Ubiquinol-cytochrome c chaperone" evidence="3">
    <location>
        <begin position="145"/>
        <end position="200"/>
    </location>
</feature>
<feature type="region of interest" description="Disordered" evidence="2">
    <location>
        <begin position="33"/>
        <end position="84"/>
    </location>
</feature>
<reference evidence="4" key="1">
    <citation type="journal article" date="2019" name="Environ. Microbiol.">
        <title>Fungal ecological strategies reflected in gene transcription - a case study of two litter decomposers.</title>
        <authorList>
            <person name="Barbi F."/>
            <person name="Kohler A."/>
            <person name="Barry K."/>
            <person name="Baskaran P."/>
            <person name="Daum C."/>
            <person name="Fauchery L."/>
            <person name="Ihrmark K."/>
            <person name="Kuo A."/>
            <person name="LaButti K."/>
            <person name="Lipzen A."/>
            <person name="Morin E."/>
            <person name="Grigoriev I.V."/>
            <person name="Henrissat B."/>
            <person name="Lindahl B."/>
            <person name="Martin F."/>
        </authorList>
    </citation>
    <scope>NUCLEOTIDE SEQUENCE</scope>
    <source>
        <strain evidence="4">JB14</strain>
    </source>
</reference>
<keyword evidence="5" id="KW-1185">Reference proteome</keyword>
<feature type="compositionally biased region" description="Basic and acidic residues" evidence="2">
    <location>
        <begin position="35"/>
        <end position="50"/>
    </location>
</feature>
<sequence>MLPPSLLRSQLRHLPRAISKQNAARFINTAQITQKKIDASSKPSRTKESESETTPASSSSSQADSSKFPTIAVNGGGSPVVPERPKNWLTRKVETSPTARYWFMKVTALLGYHSPKQLAGRRTFFLYERICAVTPDAERHFWQNECDLPPTFQSWFTVTNLHLWLLTVRLRALPEPHGKFYVQFLLDHFFIDIEDRIRAILQPRVPPTDPYTFFTSFYVNPNIPKDGKVKRGSRAPERLVTRQMKIFKEQYMGMGLWFDYGLATNDMELASTVWRNLLGARGSQGIAYPDSNPPKFRRGVNLVGGAIVNPEKIDLEKEQSTDDGSGVHDYAPEEIDKYVRYPELMLDIVTYIHREIARLEKISDEEIMEGGLEILKFGPIRNTPDSKK</sequence>
<evidence type="ECO:0000256" key="1">
    <source>
        <dbReference type="ARBA" id="ARBA00006407"/>
    </source>
</evidence>
<dbReference type="OrthoDB" id="10253878at2759"/>
<proteinExistence type="inferred from homology"/>
<name>A0A6A4HLB2_9AGAR</name>
<feature type="compositionally biased region" description="Low complexity" evidence="2">
    <location>
        <begin position="52"/>
        <end position="66"/>
    </location>
</feature>
<protein>
    <recommendedName>
        <fullName evidence="3">Ubiquinol-cytochrome c chaperone domain-containing protein</fullName>
    </recommendedName>
</protein>
<evidence type="ECO:0000313" key="4">
    <source>
        <dbReference type="EMBL" id="KAE9399702.1"/>
    </source>
</evidence>
<dbReference type="InterPro" id="IPR021150">
    <property type="entry name" value="Ubiq_cyt_c_chap"/>
</dbReference>
<dbReference type="GO" id="GO:0005739">
    <property type="term" value="C:mitochondrion"/>
    <property type="evidence" value="ECO:0007669"/>
    <property type="project" value="TreeGrafter"/>
</dbReference>
<dbReference type="Pfam" id="PF03981">
    <property type="entry name" value="Ubiq_cyt_C_chap"/>
    <property type="match status" value="1"/>
</dbReference>
<evidence type="ECO:0000256" key="2">
    <source>
        <dbReference type="SAM" id="MobiDB-lite"/>
    </source>
</evidence>
<evidence type="ECO:0000259" key="3">
    <source>
        <dbReference type="Pfam" id="PF03981"/>
    </source>
</evidence>
<dbReference type="Proteomes" id="UP000799118">
    <property type="component" value="Unassembled WGS sequence"/>
</dbReference>